<protein>
    <recommendedName>
        <fullName evidence="1">diguanylate cyclase</fullName>
        <ecNumber evidence="1">2.7.7.65</ecNumber>
    </recommendedName>
</protein>
<feature type="region of interest" description="Disordered" evidence="3">
    <location>
        <begin position="1"/>
        <end position="34"/>
    </location>
</feature>
<dbReference type="CDD" id="cd00130">
    <property type="entry name" value="PAS"/>
    <property type="match status" value="1"/>
</dbReference>
<dbReference type="InterPro" id="IPR043128">
    <property type="entry name" value="Rev_trsase/Diguanyl_cyclase"/>
</dbReference>
<evidence type="ECO:0000313" key="6">
    <source>
        <dbReference type="Proteomes" id="UP000663814"/>
    </source>
</evidence>
<feature type="domain" description="GGDEF" evidence="4">
    <location>
        <begin position="198"/>
        <end position="334"/>
    </location>
</feature>
<dbReference type="Proteomes" id="UP000663814">
    <property type="component" value="Unassembled WGS sequence"/>
</dbReference>
<dbReference type="NCBIfam" id="TIGR00254">
    <property type="entry name" value="GGDEF"/>
    <property type="match status" value="1"/>
</dbReference>
<comment type="caution">
    <text evidence="5">The sequence shown here is derived from an EMBL/GenBank/DDBJ whole genome shotgun (WGS) entry which is preliminary data.</text>
</comment>
<dbReference type="EC" id="2.7.7.65" evidence="1"/>
<comment type="catalytic activity">
    <reaction evidence="2">
        <text>2 GTP = 3',3'-c-di-GMP + 2 diphosphate</text>
        <dbReference type="Rhea" id="RHEA:24898"/>
        <dbReference type="ChEBI" id="CHEBI:33019"/>
        <dbReference type="ChEBI" id="CHEBI:37565"/>
        <dbReference type="ChEBI" id="CHEBI:58805"/>
        <dbReference type="EC" id="2.7.7.65"/>
    </reaction>
</comment>
<dbReference type="Pfam" id="PF24820">
    <property type="entry name" value="Diguanyl_cycl_sensor"/>
    <property type="match status" value="1"/>
</dbReference>
<dbReference type="InterPro" id="IPR000160">
    <property type="entry name" value="GGDEF_dom"/>
</dbReference>
<dbReference type="Gene3D" id="3.30.70.270">
    <property type="match status" value="1"/>
</dbReference>
<dbReference type="PANTHER" id="PTHR45138">
    <property type="entry name" value="REGULATORY COMPONENTS OF SENSORY TRANSDUCTION SYSTEM"/>
    <property type="match status" value="1"/>
</dbReference>
<dbReference type="InterPro" id="IPR000014">
    <property type="entry name" value="PAS"/>
</dbReference>
<dbReference type="SUPFAM" id="SSF55785">
    <property type="entry name" value="PYP-like sensor domain (PAS domain)"/>
    <property type="match status" value="1"/>
</dbReference>
<dbReference type="SMART" id="SM00267">
    <property type="entry name" value="GGDEF"/>
    <property type="match status" value="1"/>
</dbReference>
<dbReference type="Gene3D" id="3.30.450.20">
    <property type="entry name" value="PAS domain"/>
    <property type="match status" value="1"/>
</dbReference>
<dbReference type="CDD" id="cd01949">
    <property type="entry name" value="GGDEF"/>
    <property type="match status" value="1"/>
</dbReference>
<proteinExistence type="predicted"/>
<organism evidence="5 6">
    <name type="scientific">Rheinheimera maricola</name>
    <dbReference type="NCBI Taxonomy" id="2793282"/>
    <lineage>
        <taxon>Bacteria</taxon>
        <taxon>Pseudomonadati</taxon>
        <taxon>Pseudomonadota</taxon>
        <taxon>Gammaproteobacteria</taxon>
        <taxon>Chromatiales</taxon>
        <taxon>Chromatiaceae</taxon>
        <taxon>Rheinheimera</taxon>
    </lineage>
</organism>
<evidence type="ECO:0000256" key="1">
    <source>
        <dbReference type="ARBA" id="ARBA00012528"/>
    </source>
</evidence>
<accession>A0ABS7X797</accession>
<keyword evidence="6" id="KW-1185">Reference proteome</keyword>
<reference evidence="5 6" key="1">
    <citation type="submission" date="2021-08" db="EMBL/GenBank/DDBJ databases">
        <title>Rheinheimera aquimaris sp. nov., isolated from seawater of the East Sea in Korea.</title>
        <authorList>
            <person name="Kim K.H."/>
            <person name="Wenting R."/>
            <person name="Kim K.R."/>
            <person name="Jeon C.O."/>
        </authorList>
    </citation>
    <scope>NUCLEOTIDE SEQUENCE [LARGE SCALE GENOMIC DNA]</scope>
    <source>
        <strain evidence="5 6">MA-13</strain>
    </source>
</reference>
<gene>
    <name evidence="5" type="ORF">I4W93_007420</name>
</gene>
<dbReference type="PANTHER" id="PTHR45138:SF9">
    <property type="entry name" value="DIGUANYLATE CYCLASE DGCM-RELATED"/>
    <property type="match status" value="1"/>
</dbReference>
<dbReference type="InterPro" id="IPR029787">
    <property type="entry name" value="Nucleotide_cyclase"/>
</dbReference>
<evidence type="ECO:0000256" key="2">
    <source>
        <dbReference type="ARBA" id="ARBA00034247"/>
    </source>
</evidence>
<dbReference type="Pfam" id="PF00990">
    <property type="entry name" value="GGDEF"/>
    <property type="match status" value="1"/>
</dbReference>
<evidence type="ECO:0000256" key="3">
    <source>
        <dbReference type="SAM" id="MobiDB-lite"/>
    </source>
</evidence>
<sequence>MAAVKSAQRDSPMNTAQRNSQLPPHALNDDSPWLDETANTNSLDLGGFIQYLAEAVLVVSPDGVIECANAKAALLLNCVGAPLIGRKWPQFLVSRCQQQYEGLVNMVAKRILSLQAGPTEMAVRCADGEIKDIELSVSFLPEPQAHLVLVMRDLTRYKAECEQLRLQASTDALTGLANRRGFDEQLQQQWQQCTDARRPLSVIIIDIDFFKQFNDRYGHIQGDACLRKVAGAIVQAMPVDGKLAARYGGEEFALILPNHNEISALKVAREVQQAMRRLSFVDAGLPSTLAVTVSQGVATEISGQYRTALALLCAADTALYRAKADGRDCVNASS</sequence>
<dbReference type="EMBL" id="JAERPS020000002">
    <property type="protein sequence ID" value="MBZ9611424.1"/>
    <property type="molecule type" value="Genomic_DNA"/>
</dbReference>
<evidence type="ECO:0000259" key="4">
    <source>
        <dbReference type="PROSITE" id="PS50887"/>
    </source>
</evidence>
<dbReference type="InterPro" id="IPR035965">
    <property type="entry name" value="PAS-like_dom_sf"/>
</dbReference>
<dbReference type="SUPFAM" id="SSF55073">
    <property type="entry name" value="Nucleotide cyclase"/>
    <property type="match status" value="1"/>
</dbReference>
<dbReference type="PROSITE" id="PS50887">
    <property type="entry name" value="GGDEF"/>
    <property type="match status" value="1"/>
</dbReference>
<name>A0ABS7X797_9GAMM</name>
<dbReference type="InterPro" id="IPR059127">
    <property type="entry name" value="Diguanyl_cycl_sensor_dom"/>
</dbReference>
<evidence type="ECO:0000313" key="5">
    <source>
        <dbReference type="EMBL" id="MBZ9611424.1"/>
    </source>
</evidence>
<dbReference type="InterPro" id="IPR050469">
    <property type="entry name" value="Diguanylate_Cyclase"/>
</dbReference>
<feature type="compositionally biased region" description="Polar residues" evidence="3">
    <location>
        <begin position="9"/>
        <end position="22"/>
    </location>
</feature>